<evidence type="ECO:0000259" key="14">
    <source>
        <dbReference type="PROSITE" id="PS50035"/>
    </source>
</evidence>
<dbReference type="SMART" id="SM00155">
    <property type="entry name" value="PLDc"/>
    <property type="match status" value="2"/>
</dbReference>
<gene>
    <name evidence="15" type="primary">cls</name>
    <name evidence="15" type="ORF">F8153_07635</name>
</gene>
<evidence type="ECO:0000256" key="1">
    <source>
        <dbReference type="ARBA" id="ARBA00004236"/>
    </source>
</evidence>
<evidence type="ECO:0000256" key="13">
    <source>
        <dbReference type="SAM" id="Phobius"/>
    </source>
</evidence>
<name>A0A833HP50_9FIRM</name>
<organism evidence="15 16">
    <name type="scientific">Alkaliphilus serpentinus</name>
    <dbReference type="NCBI Taxonomy" id="1482731"/>
    <lineage>
        <taxon>Bacteria</taxon>
        <taxon>Bacillati</taxon>
        <taxon>Bacillota</taxon>
        <taxon>Clostridia</taxon>
        <taxon>Peptostreptococcales</taxon>
        <taxon>Natronincolaceae</taxon>
        <taxon>Alkaliphilus</taxon>
    </lineage>
</organism>
<keyword evidence="6" id="KW-0677">Repeat</keyword>
<dbReference type="CDD" id="cd09112">
    <property type="entry name" value="PLDc_CLS_2"/>
    <property type="match status" value="1"/>
</dbReference>
<dbReference type="SUPFAM" id="SSF56024">
    <property type="entry name" value="Phospholipase D/nuclease"/>
    <property type="match status" value="2"/>
</dbReference>
<evidence type="ECO:0000256" key="11">
    <source>
        <dbReference type="ARBA" id="ARBA00023264"/>
    </source>
</evidence>
<evidence type="ECO:0000256" key="9">
    <source>
        <dbReference type="ARBA" id="ARBA00023136"/>
    </source>
</evidence>
<evidence type="ECO:0000256" key="7">
    <source>
        <dbReference type="ARBA" id="ARBA00022989"/>
    </source>
</evidence>
<dbReference type="EMBL" id="WBZB01000022">
    <property type="protein sequence ID" value="KAB3530280.1"/>
    <property type="molecule type" value="Genomic_DNA"/>
</dbReference>
<dbReference type="PANTHER" id="PTHR21248">
    <property type="entry name" value="CARDIOLIPIN SYNTHASE"/>
    <property type="match status" value="1"/>
</dbReference>
<evidence type="ECO:0000256" key="4">
    <source>
        <dbReference type="ARBA" id="ARBA00022679"/>
    </source>
</evidence>
<evidence type="ECO:0000256" key="3">
    <source>
        <dbReference type="ARBA" id="ARBA00022516"/>
    </source>
</evidence>
<feature type="transmembrane region" description="Helical" evidence="13">
    <location>
        <begin position="29"/>
        <end position="53"/>
    </location>
</feature>
<comment type="subcellular location">
    <subcellularLocation>
        <location evidence="1">Cell membrane</location>
    </subcellularLocation>
</comment>
<keyword evidence="16" id="KW-1185">Reference proteome</keyword>
<keyword evidence="3" id="KW-0444">Lipid biosynthesis</keyword>
<reference evidence="15 16" key="1">
    <citation type="submission" date="2019-10" db="EMBL/GenBank/DDBJ databases">
        <title>Alkaliphilus serpentinus sp. nov. and Alkaliphilus pronyensis sp. nov., two novel anaerobic alkaliphilic species isolated from the serpentinized-hosted hydrothermal field of the Prony Bay (New Caledonia).</title>
        <authorList>
            <person name="Postec A."/>
        </authorList>
    </citation>
    <scope>NUCLEOTIDE SEQUENCE [LARGE SCALE GENOMIC DNA]</scope>
    <source>
        <strain evidence="15 16">LacT</strain>
    </source>
</reference>
<keyword evidence="4" id="KW-0808">Transferase</keyword>
<accession>A0A833HP50</accession>
<proteinExistence type="predicted"/>
<keyword evidence="2" id="KW-1003">Cell membrane</keyword>
<evidence type="ECO:0000256" key="6">
    <source>
        <dbReference type="ARBA" id="ARBA00022737"/>
    </source>
</evidence>
<evidence type="ECO:0000313" key="15">
    <source>
        <dbReference type="EMBL" id="KAB3530280.1"/>
    </source>
</evidence>
<keyword evidence="10" id="KW-0594">Phospholipid biosynthesis</keyword>
<keyword evidence="7 13" id="KW-1133">Transmembrane helix</keyword>
<keyword evidence="9 13" id="KW-0472">Membrane</keyword>
<keyword evidence="8" id="KW-0443">Lipid metabolism</keyword>
<evidence type="ECO:0000256" key="2">
    <source>
        <dbReference type="ARBA" id="ARBA00022475"/>
    </source>
</evidence>
<dbReference type="FunFam" id="3.30.870.10:FF:000014">
    <property type="entry name" value="Cardiolipin synthase"/>
    <property type="match status" value="1"/>
</dbReference>
<comment type="caution">
    <text evidence="15">The sequence shown here is derived from an EMBL/GenBank/DDBJ whole genome shotgun (WGS) entry which is preliminary data.</text>
</comment>
<evidence type="ECO:0000256" key="8">
    <source>
        <dbReference type="ARBA" id="ARBA00023098"/>
    </source>
</evidence>
<dbReference type="Proteomes" id="UP000465601">
    <property type="component" value="Unassembled WGS sequence"/>
</dbReference>
<dbReference type="GO" id="GO:0032049">
    <property type="term" value="P:cardiolipin biosynthetic process"/>
    <property type="evidence" value="ECO:0007669"/>
    <property type="project" value="UniProtKB-UniRule"/>
</dbReference>
<dbReference type="AlphaFoldDB" id="A0A833HP50"/>
<dbReference type="InterPro" id="IPR025202">
    <property type="entry name" value="PLD-like_dom"/>
</dbReference>
<dbReference type="Pfam" id="PF13091">
    <property type="entry name" value="PLDc_2"/>
    <property type="match status" value="2"/>
</dbReference>
<dbReference type="InterPro" id="IPR001736">
    <property type="entry name" value="PLipase_D/transphosphatidylase"/>
</dbReference>
<feature type="domain" description="PLD phosphodiesterase" evidence="14">
    <location>
        <begin position="412"/>
        <end position="439"/>
    </location>
</feature>
<keyword evidence="5 13" id="KW-0812">Transmembrane</keyword>
<keyword evidence="11" id="KW-1208">Phospholipid metabolism</keyword>
<dbReference type="CDD" id="cd09110">
    <property type="entry name" value="PLDc_CLS_1"/>
    <property type="match status" value="1"/>
</dbReference>
<feature type="transmembrane region" description="Helical" evidence="13">
    <location>
        <begin position="65"/>
        <end position="86"/>
    </location>
</feature>
<feature type="transmembrane region" description="Helical" evidence="13">
    <location>
        <begin position="6"/>
        <end position="22"/>
    </location>
</feature>
<dbReference type="GO" id="GO:0005886">
    <property type="term" value="C:plasma membrane"/>
    <property type="evidence" value="ECO:0007669"/>
    <property type="project" value="UniProtKB-SubCell"/>
</dbReference>
<dbReference type="NCBIfam" id="TIGR04265">
    <property type="entry name" value="bac_cardiolipin"/>
    <property type="match status" value="1"/>
</dbReference>
<evidence type="ECO:0000313" key="16">
    <source>
        <dbReference type="Proteomes" id="UP000465601"/>
    </source>
</evidence>
<dbReference type="InterPro" id="IPR022924">
    <property type="entry name" value="Cardiolipin_synthase"/>
</dbReference>
<dbReference type="OrthoDB" id="9762009at2"/>
<dbReference type="PROSITE" id="PS50035">
    <property type="entry name" value="PLD"/>
    <property type="match status" value="2"/>
</dbReference>
<evidence type="ECO:0000256" key="12">
    <source>
        <dbReference type="NCBIfam" id="TIGR04265"/>
    </source>
</evidence>
<evidence type="ECO:0000256" key="10">
    <source>
        <dbReference type="ARBA" id="ARBA00023209"/>
    </source>
</evidence>
<dbReference type="EC" id="2.7.8.-" evidence="12"/>
<dbReference type="PANTHER" id="PTHR21248:SF22">
    <property type="entry name" value="PHOSPHOLIPASE D"/>
    <property type="match status" value="1"/>
</dbReference>
<dbReference type="Gene3D" id="3.30.870.10">
    <property type="entry name" value="Endonuclease Chain A"/>
    <property type="match status" value="2"/>
</dbReference>
<sequence length="499" mass="57578">MLKLLQYTLIIILTLLISYNLFRFLSNGIILGVYPYILALFAMVGIFLLIWHFVKIEFLKLGVKWVFLFIIIFFFYTFIQIFRNAYLTNDYQKERSIYMDKLMNITEYRDADVELTNLQTGISTLIEGNTGIPLTYYNEVKVLADGVAVIDEMIETLSKAEDHIHVEYFIIRDDQIGNKFKDVLIKKAKEGVKVRLIYDGLGSRSIEPKFKRKLMKNGVEIGVFNGSIMSAIRGKLNHRNHRKIVVVDGKIGYIGGFNIGDEYLGRDDNIGKWKDLHIKVHGEVVNWAQKIFLGDWYYITKEAVVDKSYFPENQIEKRLPCQMITSGFDTHWNEISQLYFSMIAGAQEKVYIATPYLILNDSLIKALQTAAMRGVEVKLIIPKKPDLFLVGWANESFFNILLKAKVDIYMHKDGFVHSKVLLTDNQIVSIGSANLNTRSLFLDYEANAVIYDEGVAGEVEKIFKEYIDKSERVTYEEYKNPPLLKRLKLWIGKLIIPLA</sequence>
<protein>
    <recommendedName>
        <fullName evidence="12">Cardiolipin synthase</fullName>
        <ecNumber evidence="12">2.7.8.-</ecNumber>
    </recommendedName>
</protein>
<dbReference type="GO" id="GO:0008808">
    <property type="term" value="F:cardiolipin synthase activity"/>
    <property type="evidence" value="ECO:0007669"/>
    <property type="project" value="UniProtKB-UniRule"/>
</dbReference>
<feature type="domain" description="PLD phosphodiesterase" evidence="14">
    <location>
        <begin position="236"/>
        <end position="263"/>
    </location>
</feature>
<evidence type="ECO:0000256" key="5">
    <source>
        <dbReference type="ARBA" id="ARBA00022692"/>
    </source>
</evidence>